<dbReference type="InterPro" id="IPR008902">
    <property type="entry name" value="Rhamnosid_concanavalin"/>
</dbReference>
<dbReference type="GO" id="GO:0016787">
    <property type="term" value="F:hydrolase activity"/>
    <property type="evidence" value="ECO:0007669"/>
    <property type="project" value="UniProtKB-KW"/>
</dbReference>
<accession>A0ABU9DG48</accession>
<dbReference type="InterPro" id="IPR012341">
    <property type="entry name" value="6hp_glycosidase-like_sf"/>
</dbReference>
<name>A0ABU9DG48_9BACL</name>
<sequence length="963" mass="107863">MKLETETVEAAWQGQWIWGEGEPSPRNVWRCFRKRFSLTEGNGGDATLRITADSRYVLFVNGTQVGRGPVRSWPFELAYDEYEVGHLLKTDQVNVISVLVTHYGVSTFQYLLGRGGLLAELRQSGQAEPLLVTDATWQTAVHAGYDRHSSRISCQLGFTEIIDSRVWEDSWLDPRSELDWAAAQVIGPAGVEPWTRLVKRPIPYLAEEPLYPSRIETVRAVKPAAWSAVIDLRNHLVPESVHHANNIWFVGYLATVIRLEQPGKVTLGSADDGRVTHTISMNGIWYGPEAYTGDDGERYLTVELPAGDHFVLLHLNSCNHGHGFHFGVDSDQSFQVLSPLPDVEGDSPFVTLGPFDVVEIIDHQPGRELRLDHPDLEKARTLSAPGELQAWTEWVRPIPAALVNLQDVFTSSVWTSVARQQPVPQQLHAMATSGATPGIVPVFAGLDTEIVIDFGRELSGFLAFEIDAAAGTVIDLYGFEYMNGDGWRQQTYQLDNSLRYVCRDGRQSYVSPVRRGLRYVAVTVRGAEREVRWHNLRMIQSHYPVAETGSFQSSDLLLNEIWSLCRHTTRLCMEDTFVDCPAYEQTYWVGDARNEALINYYVFGAKEIVEHSLRLVPGSAFQTPLYADQVPSGWNSAIPNWTFFWVSACLEYYRFSGDARFASEIWPSVRATLDCYRDNLDSQGLLRMKGWNFLDWAPFEQPKDGVVTPQNMFMVKALRDAASLAEAVGEPIETARFMAEAEQLRRAINEHLWDEKLDVYVDCLHPDGRPSATTSMQTQVAASLCGIADGDRARRMGAYLVDPPADFVQIGSPFMSFFYHEALAKQGRLDVLLADIRKQYGTMIDYGATTCWETYAKPDNLAPTRSHCHAWSAGPAYFLGAYVLGVTGLTPGWDRVLIAPHPDSLDWARGSVPLPDGGRIDISWRVDRTIGRMKLRVSAPGSVRLEYQAPEGFELDIESCPVG</sequence>
<dbReference type="SUPFAM" id="SSF48208">
    <property type="entry name" value="Six-hairpin glycosidases"/>
    <property type="match status" value="1"/>
</dbReference>
<comment type="caution">
    <text evidence="5">The sequence shown here is derived from an EMBL/GenBank/DDBJ whole genome shotgun (WGS) entry which is preliminary data.</text>
</comment>
<evidence type="ECO:0000259" key="3">
    <source>
        <dbReference type="Pfam" id="PF17390"/>
    </source>
</evidence>
<keyword evidence="5" id="KW-0378">Hydrolase</keyword>
<dbReference type="PANTHER" id="PTHR34987:SF2">
    <property type="entry name" value="B, PUTATIVE (AFU_ORTHOLOGUE AFUA_7G05040)-RELATED"/>
    <property type="match status" value="1"/>
</dbReference>
<dbReference type="Gene3D" id="1.50.10.10">
    <property type="match status" value="1"/>
</dbReference>
<dbReference type="PANTHER" id="PTHR34987">
    <property type="entry name" value="C, PUTATIVE (AFU_ORTHOLOGUE AFUA_3G02880)-RELATED"/>
    <property type="match status" value="1"/>
</dbReference>
<feature type="domain" description="Alpha-L-rhamnosidase six-hairpin glycosidase" evidence="2">
    <location>
        <begin position="547"/>
        <end position="883"/>
    </location>
</feature>
<proteinExistence type="predicted"/>
<feature type="domain" description="Alpha-L-rhamnosidase concanavalin-like" evidence="1">
    <location>
        <begin position="447"/>
        <end position="528"/>
    </location>
</feature>
<dbReference type="InterPro" id="IPR035398">
    <property type="entry name" value="Bac_rhamnosid_C"/>
</dbReference>
<organism evidence="5 6">
    <name type="scientific">Paenibacillus filicis</name>
    <dbReference type="NCBI Taxonomy" id="669464"/>
    <lineage>
        <taxon>Bacteria</taxon>
        <taxon>Bacillati</taxon>
        <taxon>Bacillota</taxon>
        <taxon>Bacilli</taxon>
        <taxon>Bacillales</taxon>
        <taxon>Paenibacillaceae</taxon>
        <taxon>Paenibacillus</taxon>
    </lineage>
</organism>
<reference evidence="5 6" key="1">
    <citation type="submission" date="2024-04" db="EMBL/GenBank/DDBJ databases">
        <title>draft genome sequnece of Paenibacillus filicis.</title>
        <authorList>
            <person name="Kim D.-U."/>
        </authorList>
    </citation>
    <scope>NUCLEOTIDE SEQUENCE [LARGE SCALE GENOMIC DNA]</scope>
    <source>
        <strain evidence="5 6">KACC14197</strain>
    </source>
</reference>
<dbReference type="Pfam" id="PF17389">
    <property type="entry name" value="Bac_rhamnosid6H"/>
    <property type="match status" value="1"/>
</dbReference>
<dbReference type="Pfam" id="PF17390">
    <property type="entry name" value="Bac_rhamnosid_C"/>
    <property type="match status" value="1"/>
</dbReference>
<dbReference type="InterPro" id="IPR048653">
    <property type="entry name" value="RhaB_D2"/>
</dbReference>
<dbReference type="Pfam" id="PF21557">
    <property type="entry name" value="RhaB_D2"/>
    <property type="match status" value="1"/>
</dbReference>
<evidence type="ECO:0000259" key="4">
    <source>
        <dbReference type="Pfam" id="PF21557"/>
    </source>
</evidence>
<gene>
    <name evidence="5" type="ORF">WMW72_07820</name>
</gene>
<feature type="domain" description="Alpha-L-rhamnosidase" evidence="4">
    <location>
        <begin position="226"/>
        <end position="400"/>
    </location>
</feature>
<dbReference type="EMBL" id="JBBPCC010000003">
    <property type="protein sequence ID" value="MEK8127825.1"/>
    <property type="molecule type" value="Genomic_DNA"/>
</dbReference>
<dbReference type="Gene3D" id="2.60.120.260">
    <property type="entry name" value="Galactose-binding domain-like"/>
    <property type="match status" value="3"/>
</dbReference>
<keyword evidence="6" id="KW-1185">Reference proteome</keyword>
<dbReference type="InterPro" id="IPR008928">
    <property type="entry name" value="6-hairpin_glycosidase_sf"/>
</dbReference>
<dbReference type="SUPFAM" id="SSF49785">
    <property type="entry name" value="Galactose-binding domain-like"/>
    <property type="match status" value="1"/>
</dbReference>
<dbReference type="InterPro" id="IPR008979">
    <property type="entry name" value="Galactose-bd-like_sf"/>
</dbReference>
<dbReference type="Pfam" id="PF05592">
    <property type="entry name" value="Bac_rhamnosid"/>
    <property type="match status" value="1"/>
</dbReference>
<evidence type="ECO:0000313" key="6">
    <source>
        <dbReference type="Proteomes" id="UP001469365"/>
    </source>
</evidence>
<dbReference type="InterPro" id="IPR035396">
    <property type="entry name" value="Bac_rhamnosid6H"/>
</dbReference>
<evidence type="ECO:0000259" key="1">
    <source>
        <dbReference type="Pfam" id="PF05592"/>
    </source>
</evidence>
<dbReference type="RefSeq" id="WP_341414872.1">
    <property type="nucleotide sequence ID" value="NZ_JBBPCC010000003.1"/>
</dbReference>
<feature type="domain" description="Alpha-L-rhamnosidase C-terminal" evidence="3">
    <location>
        <begin position="885"/>
        <end position="947"/>
    </location>
</feature>
<protein>
    <submittedName>
        <fullName evidence="5">Family 78 glycoside hydrolase catalytic domain</fullName>
    </submittedName>
</protein>
<dbReference type="Gene3D" id="2.60.420.10">
    <property type="entry name" value="Maltose phosphorylase, domain 3"/>
    <property type="match status" value="1"/>
</dbReference>
<dbReference type="Proteomes" id="UP001469365">
    <property type="component" value="Unassembled WGS sequence"/>
</dbReference>
<evidence type="ECO:0000259" key="2">
    <source>
        <dbReference type="Pfam" id="PF17389"/>
    </source>
</evidence>
<evidence type="ECO:0000313" key="5">
    <source>
        <dbReference type="EMBL" id="MEK8127825.1"/>
    </source>
</evidence>